<name>A0ACB6RP74_9PLEO</name>
<reference evidence="1" key="1">
    <citation type="journal article" date="2020" name="Stud. Mycol.">
        <title>101 Dothideomycetes genomes: a test case for predicting lifestyles and emergence of pathogens.</title>
        <authorList>
            <person name="Haridas S."/>
            <person name="Albert R."/>
            <person name="Binder M."/>
            <person name="Bloem J."/>
            <person name="Labutti K."/>
            <person name="Salamov A."/>
            <person name="Andreopoulos B."/>
            <person name="Baker S."/>
            <person name="Barry K."/>
            <person name="Bills G."/>
            <person name="Bluhm B."/>
            <person name="Cannon C."/>
            <person name="Castanera R."/>
            <person name="Culley D."/>
            <person name="Daum C."/>
            <person name="Ezra D."/>
            <person name="Gonzalez J."/>
            <person name="Henrissat B."/>
            <person name="Kuo A."/>
            <person name="Liang C."/>
            <person name="Lipzen A."/>
            <person name="Lutzoni F."/>
            <person name="Magnuson J."/>
            <person name="Mondo S."/>
            <person name="Nolan M."/>
            <person name="Ohm R."/>
            <person name="Pangilinan J."/>
            <person name="Park H.-J."/>
            <person name="Ramirez L."/>
            <person name="Alfaro M."/>
            <person name="Sun H."/>
            <person name="Tritt A."/>
            <person name="Yoshinaga Y."/>
            <person name="Zwiers L.-H."/>
            <person name="Turgeon B."/>
            <person name="Goodwin S."/>
            <person name="Spatafora J."/>
            <person name="Crous P."/>
            <person name="Grigoriev I."/>
        </authorList>
    </citation>
    <scope>NUCLEOTIDE SEQUENCE</scope>
    <source>
        <strain evidence="1">CBS 525.71</strain>
    </source>
</reference>
<accession>A0ACB6RP74</accession>
<proteinExistence type="predicted"/>
<keyword evidence="2" id="KW-1185">Reference proteome</keyword>
<dbReference type="EMBL" id="MU006739">
    <property type="protein sequence ID" value="KAF2623082.1"/>
    <property type="molecule type" value="Genomic_DNA"/>
</dbReference>
<dbReference type="Proteomes" id="UP000799754">
    <property type="component" value="Unassembled WGS sequence"/>
</dbReference>
<evidence type="ECO:0000313" key="1">
    <source>
        <dbReference type="EMBL" id="KAF2623082.1"/>
    </source>
</evidence>
<gene>
    <name evidence="1" type="ORF">BU25DRAFT_350842</name>
</gene>
<organism evidence="1 2">
    <name type="scientific">Macroventuria anomochaeta</name>
    <dbReference type="NCBI Taxonomy" id="301207"/>
    <lineage>
        <taxon>Eukaryota</taxon>
        <taxon>Fungi</taxon>
        <taxon>Dikarya</taxon>
        <taxon>Ascomycota</taxon>
        <taxon>Pezizomycotina</taxon>
        <taxon>Dothideomycetes</taxon>
        <taxon>Pleosporomycetidae</taxon>
        <taxon>Pleosporales</taxon>
        <taxon>Pleosporineae</taxon>
        <taxon>Didymellaceae</taxon>
        <taxon>Macroventuria</taxon>
    </lineage>
</organism>
<protein>
    <submittedName>
        <fullName evidence="1">Uncharacterized protein</fullName>
    </submittedName>
</protein>
<evidence type="ECO:0000313" key="2">
    <source>
        <dbReference type="Proteomes" id="UP000799754"/>
    </source>
</evidence>
<sequence>MSSDKANQKPSLSKSGLQSHGIHFIEKVHRFEELEDWIQPISYQLTRKRKNPPKEANKCFRRELRKFQASGQDRDEAFEGDWSLGPGKTEEGLAYPEQVSEHEDVLWNEFPRWARLDPEIQRPTQPKPDLTYAFKIIETAAELYPKYKHDPYVESFSLPWLSELRNRKKGSVISSPTTKLHQVAKNKRVTLDAKHLMCFPWAIVEVKHGTERPVTNDGHMRQNKSNGSQHEKRKQFCYCQAANASAAGLTLREDLAVTAKDNSRLHDALVMFSFTCVGPTVKLWITYREKPVKWVYLRIKPEISRWIRIVHEDPPQTVSLTPSGDAVVQRRRAVSCEPLSERLDFERWDLPAPVERHLTPRAKAMPPLPRGKTAPESFDRWKAKANVPKIQLNGYTKSNTGETDDSADEGYSSVHTSGCESEEDEKEKLSAFVCDDEPSENDESDASYIPPSSEDESTESESAEEEELDLQVDDHDSKSGEDSSANEDIEDHDLSDDEGSYHRLNQQSSALSRLDVYYTPTKNLEQRNISNDRSKKAQSPSQRSRRCSSRF</sequence>
<comment type="caution">
    <text evidence="1">The sequence shown here is derived from an EMBL/GenBank/DDBJ whole genome shotgun (WGS) entry which is preliminary data.</text>
</comment>